<comment type="caution">
    <text evidence="2">The sequence shown here is derived from an EMBL/GenBank/DDBJ whole genome shotgun (WGS) entry which is preliminary data.</text>
</comment>
<name>A0A660CEP7_9PSEU</name>
<protein>
    <recommendedName>
        <fullName evidence="4">Type VII secretion system (Wss) protein ESAT-6</fullName>
    </recommendedName>
</protein>
<dbReference type="RefSeq" id="WP_030530030.1">
    <property type="nucleotide sequence ID" value="NZ_JOIJ01000001.1"/>
</dbReference>
<gene>
    <name evidence="2" type="ORF">JD82_03752</name>
</gene>
<keyword evidence="3" id="KW-1185">Reference proteome</keyword>
<evidence type="ECO:0008006" key="4">
    <source>
        <dbReference type="Google" id="ProtNLM"/>
    </source>
</evidence>
<evidence type="ECO:0000313" key="3">
    <source>
        <dbReference type="Proteomes" id="UP000317303"/>
    </source>
</evidence>
<reference evidence="2 3" key="1">
    <citation type="submission" date="2019-07" db="EMBL/GenBank/DDBJ databases">
        <title>R&amp;d 2014.</title>
        <authorList>
            <person name="Klenk H.-P."/>
        </authorList>
    </citation>
    <scope>NUCLEOTIDE SEQUENCE [LARGE SCALE GENOMIC DNA]</scope>
    <source>
        <strain evidence="2 3">DSM 43194</strain>
    </source>
</reference>
<dbReference type="AlphaFoldDB" id="A0A660CEP7"/>
<dbReference type="OrthoDB" id="5069709at2"/>
<feature type="region of interest" description="Disordered" evidence="1">
    <location>
        <begin position="1"/>
        <end position="25"/>
    </location>
</feature>
<accession>A0A660CEP7</accession>
<sequence length="309" mass="31652">MSSPLVGDDPSSDNPLVDSGTDARNEYDVLDNPVNAIGGIAVLAGAGNPASLVLGAATGQFDNMTGDTVGEAGYNLSKGTAVQTVWDTVNQINDGDWASAVTSGLSVGVDVVGAAMDPIGAVAGQLLGWMLEHVEPLRLVLHQLTGEPNMVEAYGRTWQNVGNSLAGDQAAIVEAFGQETTEWSGEAKMAYVGKLAQALTTMNAAASASFALESASMQMAQVVGAVRTLVRDVLADLAGGLVSAAIQAATVVLAPNAVRTILQRIGSAALKIAEGIADLGVTITRLLALVVELMQSLDEVTQAYRTTAT</sequence>
<dbReference type="EMBL" id="VLJV01000001">
    <property type="protein sequence ID" value="TWH21882.1"/>
    <property type="molecule type" value="Genomic_DNA"/>
</dbReference>
<dbReference type="Proteomes" id="UP000317303">
    <property type="component" value="Unassembled WGS sequence"/>
</dbReference>
<evidence type="ECO:0000256" key="1">
    <source>
        <dbReference type="SAM" id="MobiDB-lite"/>
    </source>
</evidence>
<proteinExistence type="predicted"/>
<organism evidence="2 3">
    <name type="scientific">Prauserella rugosa</name>
    <dbReference type="NCBI Taxonomy" id="43354"/>
    <lineage>
        <taxon>Bacteria</taxon>
        <taxon>Bacillati</taxon>
        <taxon>Actinomycetota</taxon>
        <taxon>Actinomycetes</taxon>
        <taxon>Pseudonocardiales</taxon>
        <taxon>Pseudonocardiaceae</taxon>
        <taxon>Prauserella</taxon>
    </lineage>
</organism>
<evidence type="ECO:0000313" key="2">
    <source>
        <dbReference type="EMBL" id="TWH21882.1"/>
    </source>
</evidence>